<sequence>MNLPGTYSSAIKQNAQTMITTGSTNNQGSLNDAAQSKAKSLKTKPSLFNLCETPAVHDLTGANIRLEVNNVIIKTHEHLISKLIYLKKLVQTARLINPHGDTLTIVVTGGGELVTDFLHTFKILGASSIETPTNFDIDTLVSAARIGSAYEHPTLRAFCIKKIGWAIAQFDRTAPNCTCPRS</sequence>
<accession>A0A8H3ASD9</accession>
<evidence type="ECO:0000313" key="1">
    <source>
        <dbReference type="EMBL" id="CAE6436350.1"/>
    </source>
</evidence>
<reference evidence="1" key="1">
    <citation type="submission" date="2021-01" db="EMBL/GenBank/DDBJ databases">
        <authorList>
            <person name="Kaushik A."/>
        </authorList>
    </citation>
    <scope>NUCLEOTIDE SEQUENCE</scope>
    <source>
        <strain evidence="1">AG3-1AP</strain>
    </source>
</reference>
<evidence type="ECO:0000313" key="2">
    <source>
        <dbReference type="Proteomes" id="UP000663831"/>
    </source>
</evidence>
<dbReference type="EMBL" id="CAJMWV010001398">
    <property type="protein sequence ID" value="CAE6436350.1"/>
    <property type="molecule type" value="Genomic_DNA"/>
</dbReference>
<proteinExistence type="predicted"/>
<gene>
    <name evidence="1" type="ORF">RDB_LOCUS48989</name>
</gene>
<comment type="caution">
    <text evidence="1">The sequence shown here is derived from an EMBL/GenBank/DDBJ whole genome shotgun (WGS) entry which is preliminary data.</text>
</comment>
<protein>
    <submittedName>
        <fullName evidence="1">Uncharacterized protein</fullName>
    </submittedName>
</protein>
<dbReference type="AlphaFoldDB" id="A0A8H3ASD9"/>
<name>A0A8H3ASD9_9AGAM</name>
<dbReference type="Proteomes" id="UP000663831">
    <property type="component" value="Unassembled WGS sequence"/>
</dbReference>
<dbReference type="OrthoDB" id="3199068at2759"/>
<organism evidence="1 2">
    <name type="scientific">Rhizoctonia solani</name>
    <dbReference type="NCBI Taxonomy" id="456999"/>
    <lineage>
        <taxon>Eukaryota</taxon>
        <taxon>Fungi</taxon>
        <taxon>Dikarya</taxon>
        <taxon>Basidiomycota</taxon>
        <taxon>Agaricomycotina</taxon>
        <taxon>Agaricomycetes</taxon>
        <taxon>Cantharellales</taxon>
        <taxon>Ceratobasidiaceae</taxon>
        <taxon>Rhizoctonia</taxon>
    </lineage>
</organism>